<dbReference type="AlphaFoldDB" id="A0A0C9V3A6"/>
<protein>
    <submittedName>
        <fullName evidence="2">Uncharacterized protein</fullName>
    </submittedName>
</protein>
<dbReference type="Proteomes" id="UP000054279">
    <property type="component" value="Unassembled WGS sequence"/>
</dbReference>
<sequence length="276" mass="30638">MGRAYAVSGGKIAVALGLGLILTAYAGIFIAETLLLTDSINNDIEVEEDMDTFHTILTYCFSDATISILALISDLAVMSITAYYAWQDTKNFTEVFRNRKQSLLIVFMQQGVLYYLTKIYTVIKDYLCQGIARFIIIFMWTLEIAVSQKLLPLFLVGFDTVLESVVSTILVCRFMLELRKWSDNPNPSTIPSFNIPTDPAPASSGIRGQLQHINRTIIKEFGNHGIAYHLDLEETDIEHEETGTGIMGGGINTEIRITAGEFPWAINPIKSVPGPS</sequence>
<feature type="transmembrane region" description="Helical" evidence="1">
    <location>
        <begin position="12"/>
        <end position="36"/>
    </location>
</feature>
<feature type="transmembrane region" description="Helical" evidence="1">
    <location>
        <begin position="129"/>
        <end position="146"/>
    </location>
</feature>
<dbReference type="EMBL" id="KN837234">
    <property type="protein sequence ID" value="KIJ31931.1"/>
    <property type="molecule type" value="Genomic_DNA"/>
</dbReference>
<keyword evidence="1" id="KW-1133">Transmembrane helix</keyword>
<proteinExistence type="predicted"/>
<accession>A0A0C9V3A6</accession>
<keyword evidence="1" id="KW-0472">Membrane</keyword>
<evidence type="ECO:0000256" key="1">
    <source>
        <dbReference type="SAM" id="Phobius"/>
    </source>
</evidence>
<organism evidence="2 3">
    <name type="scientific">Sphaerobolus stellatus (strain SS14)</name>
    <dbReference type="NCBI Taxonomy" id="990650"/>
    <lineage>
        <taxon>Eukaryota</taxon>
        <taxon>Fungi</taxon>
        <taxon>Dikarya</taxon>
        <taxon>Basidiomycota</taxon>
        <taxon>Agaricomycotina</taxon>
        <taxon>Agaricomycetes</taxon>
        <taxon>Phallomycetidae</taxon>
        <taxon>Geastrales</taxon>
        <taxon>Sphaerobolaceae</taxon>
        <taxon>Sphaerobolus</taxon>
    </lineage>
</organism>
<dbReference type="HOGENOM" id="CLU_065006_0_1_1"/>
<dbReference type="OrthoDB" id="2804471at2759"/>
<name>A0A0C9V3A6_SPHS4</name>
<gene>
    <name evidence="2" type="ORF">M422DRAFT_266298</name>
</gene>
<keyword evidence="3" id="KW-1185">Reference proteome</keyword>
<feature type="transmembrane region" description="Helical" evidence="1">
    <location>
        <begin position="56"/>
        <end position="83"/>
    </location>
</feature>
<reference evidence="2 3" key="1">
    <citation type="submission" date="2014-06" db="EMBL/GenBank/DDBJ databases">
        <title>Evolutionary Origins and Diversification of the Mycorrhizal Mutualists.</title>
        <authorList>
            <consortium name="DOE Joint Genome Institute"/>
            <consortium name="Mycorrhizal Genomics Consortium"/>
            <person name="Kohler A."/>
            <person name="Kuo A."/>
            <person name="Nagy L.G."/>
            <person name="Floudas D."/>
            <person name="Copeland A."/>
            <person name="Barry K.W."/>
            <person name="Cichocki N."/>
            <person name="Veneault-Fourrey C."/>
            <person name="LaButti K."/>
            <person name="Lindquist E.A."/>
            <person name="Lipzen A."/>
            <person name="Lundell T."/>
            <person name="Morin E."/>
            <person name="Murat C."/>
            <person name="Riley R."/>
            <person name="Ohm R."/>
            <person name="Sun H."/>
            <person name="Tunlid A."/>
            <person name="Henrissat B."/>
            <person name="Grigoriev I.V."/>
            <person name="Hibbett D.S."/>
            <person name="Martin F."/>
        </authorList>
    </citation>
    <scope>NUCLEOTIDE SEQUENCE [LARGE SCALE GENOMIC DNA]</scope>
    <source>
        <strain evidence="2 3">SS14</strain>
    </source>
</reference>
<keyword evidence="1" id="KW-0812">Transmembrane</keyword>
<evidence type="ECO:0000313" key="3">
    <source>
        <dbReference type="Proteomes" id="UP000054279"/>
    </source>
</evidence>
<evidence type="ECO:0000313" key="2">
    <source>
        <dbReference type="EMBL" id="KIJ31931.1"/>
    </source>
</evidence>